<sequence length="224" mass="25549">MTGRTRYLIIPIVEGDGEKDAVPILLKNWFKFRRFFNFHTTDEAVFAPQSAMIAPYDAERENGIEHYVRRARAARPDAILVILDSDKECIQRRGKPADQQLGPELTRRAQAAADGIPVEVVVANREYEAWFLAGYRRLKQRGVFHTQVKFRDGYDVEEPGGSKRKVSECMATTKPYSPTAHQPQLTAALGFGSYMAGYSPSYGKLLSRLERITQQARRNRRARR</sequence>
<evidence type="ECO:0000313" key="1">
    <source>
        <dbReference type="EMBL" id="QDT02207.1"/>
    </source>
</evidence>
<keyword evidence="2" id="KW-1185">Reference proteome</keyword>
<proteinExistence type="predicted"/>
<accession>A0A517N4Z2</accession>
<name>A0A517N4Z2_9BACT</name>
<dbReference type="EMBL" id="CP036525">
    <property type="protein sequence ID" value="QDT02207.1"/>
    <property type="molecule type" value="Genomic_DNA"/>
</dbReference>
<dbReference type="KEGG" id="rlc:K227x_05790"/>
<evidence type="ECO:0008006" key="3">
    <source>
        <dbReference type="Google" id="ProtNLM"/>
    </source>
</evidence>
<dbReference type="OrthoDB" id="1491662at2"/>
<dbReference type="Proteomes" id="UP000318538">
    <property type="component" value="Chromosome"/>
</dbReference>
<dbReference type="AlphaFoldDB" id="A0A517N4Z2"/>
<reference evidence="1 2" key="1">
    <citation type="submission" date="2019-02" db="EMBL/GenBank/DDBJ databases">
        <title>Deep-cultivation of Planctomycetes and their phenomic and genomic characterization uncovers novel biology.</title>
        <authorList>
            <person name="Wiegand S."/>
            <person name="Jogler M."/>
            <person name="Boedeker C."/>
            <person name="Pinto D."/>
            <person name="Vollmers J."/>
            <person name="Rivas-Marin E."/>
            <person name="Kohn T."/>
            <person name="Peeters S.H."/>
            <person name="Heuer A."/>
            <person name="Rast P."/>
            <person name="Oberbeckmann S."/>
            <person name="Bunk B."/>
            <person name="Jeske O."/>
            <person name="Meyerdierks A."/>
            <person name="Storesund J.E."/>
            <person name="Kallscheuer N."/>
            <person name="Luecker S."/>
            <person name="Lage O.M."/>
            <person name="Pohl T."/>
            <person name="Merkel B.J."/>
            <person name="Hornburger P."/>
            <person name="Mueller R.-W."/>
            <person name="Bruemmer F."/>
            <person name="Labrenz M."/>
            <person name="Spormann A.M."/>
            <person name="Op den Camp H."/>
            <person name="Overmann J."/>
            <person name="Amann R."/>
            <person name="Jetten M.S.M."/>
            <person name="Mascher T."/>
            <person name="Medema M.H."/>
            <person name="Devos D.P."/>
            <person name="Kaster A.-K."/>
            <person name="Ovreas L."/>
            <person name="Rohde M."/>
            <person name="Galperin M.Y."/>
            <person name="Jogler C."/>
        </authorList>
    </citation>
    <scope>NUCLEOTIDE SEQUENCE [LARGE SCALE GENOMIC DNA]</scope>
    <source>
        <strain evidence="1 2">K22_7</strain>
    </source>
</reference>
<dbReference type="Pfam" id="PF14103">
    <property type="entry name" value="DUF4276"/>
    <property type="match status" value="1"/>
</dbReference>
<organism evidence="1 2">
    <name type="scientific">Rubripirellula lacrimiformis</name>
    <dbReference type="NCBI Taxonomy" id="1930273"/>
    <lineage>
        <taxon>Bacteria</taxon>
        <taxon>Pseudomonadati</taxon>
        <taxon>Planctomycetota</taxon>
        <taxon>Planctomycetia</taxon>
        <taxon>Pirellulales</taxon>
        <taxon>Pirellulaceae</taxon>
        <taxon>Rubripirellula</taxon>
    </lineage>
</organism>
<evidence type="ECO:0000313" key="2">
    <source>
        <dbReference type="Proteomes" id="UP000318538"/>
    </source>
</evidence>
<dbReference type="InterPro" id="IPR025455">
    <property type="entry name" value="DUF4276"/>
</dbReference>
<protein>
    <recommendedName>
        <fullName evidence="3">DUF4276 family protein</fullName>
    </recommendedName>
</protein>
<gene>
    <name evidence="1" type="ORF">K227x_05790</name>
</gene>